<organism evidence="1 2">
    <name type="scientific">Congzhengia minquanensis</name>
    <dbReference type="NCBI Taxonomy" id="2763657"/>
    <lineage>
        <taxon>Bacteria</taxon>
        <taxon>Bacillati</taxon>
        <taxon>Bacillota</taxon>
        <taxon>Clostridia</taxon>
        <taxon>Eubacteriales</taxon>
        <taxon>Oscillospiraceae</taxon>
        <taxon>Congzhengia</taxon>
    </lineage>
</organism>
<keyword evidence="2" id="KW-1185">Reference proteome</keyword>
<name>A0A926HYY0_9FIRM</name>
<protein>
    <submittedName>
        <fullName evidence="1">Uncharacterized protein</fullName>
    </submittedName>
</protein>
<dbReference type="Proteomes" id="UP000611762">
    <property type="component" value="Unassembled WGS sequence"/>
</dbReference>
<gene>
    <name evidence="1" type="ORF">H8698_07770</name>
</gene>
<proteinExistence type="predicted"/>
<reference evidence="1" key="1">
    <citation type="submission" date="2020-08" db="EMBL/GenBank/DDBJ databases">
        <title>Genome public.</title>
        <authorList>
            <person name="Liu C."/>
            <person name="Sun Q."/>
        </authorList>
    </citation>
    <scope>NUCLEOTIDE SEQUENCE</scope>
    <source>
        <strain evidence="1">H8</strain>
    </source>
</reference>
<comment type="caution">
    <text evidence="1">The sequence shown here is derived from an EMBL/GenBank/DDBJ whole genome shotgun (WGS) entry which is preliminary data.</text>
</comment>
<evidence type="ECO:0000313" key="1">
    <source>
        <dbReference type="EMBL" id="MBC8540873.1"/>
    </source>
</evidence>
<dbReference type="RefSeq" id="WP_249312157.1">
    <property type="nucleotide sequence ID" value="NZ_JACRSU010000002.1"/>
</dbReference>
<sequence>MPLYKPKFLCPNETIGDPAVDINIPFKPTCVIDGNEPINAYKVDIMNLTDDGYVLYVFDEELTCSIAGKLYVPSDKPPIKTNPIYTFYTTHPCVPAKIDDEEGCLVRPKNDEFDYSSGDGEFVVGKTYRVQYTYVVPQTFYSTNKQSINLFYPTSTHGRYNTFELTNGINLNTLPMWYLASDFIECTQDGELELKRDIYSIDSMIIYSVGDYGATDGAIYMLKNNVSDLSFEKNKLSSDIFKNGMLYLVSYKSKSEKSDPFKYKMSFWSVSNTADSPTISSDYAVFYANVAPQIKLYSDGVEIVSSVSITKRSCLFTVDYIDEYSSVKWFGWILKNSATGEIIEDTISKNRIYGSVGNISYSYSGFISGQEYELSFKVVSQNDMFAFKTIKINVLYQAAELSGDFLVTQLPNECGMLCNWGGVKVVSGSAFGRNLYIDNYPMNGLTSLKLYEQSGVSFQKSDKSNFIVYDSSYILISLQYKGQDSFKNVQLLEFSSSVSESDSGIFTKKLFINDDSKLAMTISRYGTVVAETTSTISFYGEQYWNFVLIKPNGDIREVVYEATGARTPLSNLSPSANLTPTYGTWQLKADNELVCNVSSQYSLPLNLYYRFLAIGGSGNQTPWICDYICATQDEAIEQIDLSENFISDANDFASVSSFDFFSKFNYNLNAGNTLIESLDEFEIRRKENANPFTEFVADIHSINTSFVVDYMVSNNKSYSYYLYPKSENGIMYPMRSNDVKTQWSHYCLMVADDSGIENVLYLSKMFIFRLNLNIGDMSNNTDIEVIKNFTSYPTVQASPSNYWSGSLSSLVGFVNCGDGKYKQTPQMMTELKSLTTDTRRKFLKDIEGNLFEIQISSELKVSNENNLVDSLRSVSIDWVEVGDTYGLSVINNSNLSVNTWLLTNNGIVSPYLNYVWDDSYLWDDNKYWTGNHGVLDVE</sequence>
<dbReference type="EMBL" id="JACRSU010000002">
    <property type="protein sequence ID" value="MBC8540873.1"/>
    <property type="molecule type" value="Genomic_DNA"/>
</dbReference>
<dbReference type="AlphaFoldDB" id="A0A926HYY0"/>
<evidence type="ECO:0000313" key="2">
    <source>
        <dbReference type="Proteomes" id="UP000611762"/>
    </source>
</evidence>
<accession>A0A926HYY0</accession>